<dbReference type="Pfam" id="PF09346">
    <property type="entry name" value="SMI1_KNR4"/>
    <property type="match status" value="1"/>
</dbReference>
<dbReference type="Proteomes" id="UP000094197">
    <property type="component" value="Chromosome 1"/>
</dbReference>
<evidence type="ECO:0000313" key="3">
    <source>
        <dbReference type="Proteomes" id="UP000094197"/>
    </source>
</evidence>
<keyword evidence="3" id="KW-1185">Reference proteome</keyword>
<protein>
    <recommendedName>
        <fullName evidence="1">Knr4/Smi1-like domain-containing protein</fullName>
    </recommendedName>
</protein>
<gene>
    <name evidence="2" type="ORF">A0128_05020</name>
</gene>
<accession>A0A1D7UUK8</accession>
<feature type="domain" description="Knr4/Smi1-like" evidence="1">
    <location>
        <begin position="13"/>
        <end position="74"/>
    </location>
</feature>
<organism evidence="2 3">
    <name type="scientific">Leptospira tipperaryensis</name>
    <dbReference type="NCBI Taxonomy" id="2564040"/>
    <lineage>
        <taxon>Bacteria</taxon>
        <taxon>Pseudomonadati</taxon>
        <taxon>Spirochaetota</taxon>
        <taxon>Spirochaetia</taxon>
        <taxon>Leptospirales</taxon>
        <taxon>Leptospiraceae</taxon>
        <taxon>Leptospira</taxon>
    </lineage>
</organism>
<dbReference type="AlphaFoldDB" id="A0A1D7UUK8"/>
<dbReference type="RefSeq" id="WP_069606505.1">
    <property type="nucleotide sequence ID" value="NZ_CP015217.1"/>
</dbReference>
<evidence type="ECO:0000259" key="1">
    <source>
        <dbReference type="Pfam" id="PF09346"/>
    </source>
</evidence>
<sequence>MRTSHSISKIFASLKELYSYTDGQKENHTQLFNNFYFMSSDNCLETKRSLDEQAIEEGWKETWFPFGEDGMGQY</sequence>
<reference evidence="2 3" key="1">
    <citation type="submission" date="2016-04" db="EMBL/GenBank/DDBJ databases">
        <title>Complete genome seqeunce of Leptospira alstonii serovar Room22.</title>
        <authorList>
            <person name="Nally J.E."/>
            <person name="Bayles D.O."/>
            <person name="Hurley D."/>
            <person name="Fanning S."/>
            <person name="McMahon B.J."/>
            <person name="Arent Z."/>
        </authorList>
    </citation>
    <scope>NUCLEOTIDE SEQUENCE [LARGE SCALE GENOMIC DNA]</scope>
    <source>
        <strain evidence="2 3">GWTS #1</strain>
    </source>
</reference>
<proteinExistence type="predicted"/>
<dbReference type="KEGG" id="laj:A0128_05020"/>
<dbReference type="EMBL" id="CP015217">
    <property type="protein sequence ID" value="AOP33265.1"/>
    <property type="molecule type" value="Genomic_DNA"/>
</dbReference>
<dbReference type="InterPro" id="IPR018958">
    <property type="entry name" value="Knr4/Smi1-like_dom"/>
</dbReference>
<name>A0A1D7UUK8_9LEPT</name>
<evidence type="ECO:0000313" key="2">
    <source>
        <dbReference type="EMBL" id="AOP33265.1"/>
    </source>
</evidence>